<name>G9QI97_9BACI</name>
<evidence type="ECO:0000313" key="1">
    <source>
        <dbReference type="EMBL" id="EHL79163.1"/>
    </source>
</evidence>
<proteinExistence type="predicted"/>
<dbReference type="HOGENOM" id="CLU_144231_0_0_9"/>
<dbReference type="Proteomes" id="UP000011747">
    <property type="component" value="Unassembled WGS sequence"/>
</dbReference>
<gene>
    <name evidence="1" type="ORF">HMPREF1015_01461</name>
</gene>
<sequence>MGLRFYHIYWIKDEFAFYFYGREKVFYHLFYDWMHSKGEYRSILDLQVQYITEELPVMQLYRLIRQNLSRQKGFTVEGNTYRIESTEKNGSTLEIQSTKMLLKASGSYDSEMLFFESLKNFNGRLLALDFNNGRFGWVKPLKERKYV</sequence>
<evidence type="ECO:0008006" key="3">
    <source>
        <dbReference type="Google" id="ProtNLM"/>
    </source>
</evidence>
<protein>
    <recommendedName>
        <fullName evidence="3">Sporulation inhibitor of replication protein SirA</fullName>
    </recommendedName>
</protein>
<dbReference type="PATRIC" id="fig|665952.3.peg.679"/>
<dbReference type="InterPro" id="IPR038449">
    <property type="entry name" value="SirA_sf"/>
</dbReference>
<keyword evidence="2" id="KW-1185">Reference proteome</keyword>
<dbReference type="Gene3D" id="3.30.310.250">
    <property type="entry name" value="Sporulation inhibitor of replication protein SirA"/>
    <property type="match status" value="1"/>
</dbReference>
<evidence type="ECO:0000313" key="2">
    <source>
        <dbReference type="Proteomes" id="UP000011747"/>
    </source>
</evidence>
<accession>G9QI97</accession>
<dbReference type="AlphaFoldDB" id="G9QI97"/>
<dbReference type="InterPro" id="IPR019683">
    <property type="entry name" value="SirA"/>
</dbReference>
<dbReference type="EMBL" id="ACWF01000028">
    <property type="protein sequence ID" value="EHL79163.1"/>
    <property type="molecule type" value="Genomic_DNA"/>
</dbReference>
<comment type="caution">
    <text evidence="1">The sequence shown here is derived from an EMBL/GenBank/DDBJ whole genome shotgun (WGS) entry which is preliminary data.</text>
</comment>
<dbReference type="Pfam" id="PF10747">
    <property type="entry name" value="SirA"/>
    <property type="match status" value="1"/>
</dbReference>
<reference evidence="1 2" key="1">
    <citation type="submission" date="2011-09" db="EMBL/GenBank/DDBJ databases">
        <title>The Genome Sequence of Bacillus smithii 7_3_47FAA.</title>
        <authorList>
            <consortium name="The Broad Institute Genome Sequencing Platform"/>
            <person name="Earl A."/>
            <person name="Ward D."/>
            <person name="Feldgarden M."/>
            <person name="Gevers D."/>
            <person name="Daigneault M."/>
            <person name="Strauss J."/>
            <person name="Allen-Vercoe E."/>
            <person name="Young S.K."/>
            <person name="Zeng Q."/>
            <person name="Gargeya S."/>
            <person name="Fitzgerald M."/>
            <person name="Haas B."/>
            <person name="Abouelleil A."/>
            <person name="Alvarado L."/>
            <person name="Arachchi H.M."/>
            <person name="Berlin A."/>
            <person name="Brown A."/>
            <person name="Chapman S.B."/>
            <person name="Chen Z."/>
            <person name="Dunbar C."/>
            <person name="Freedman E."/>
            <person name="Gearin G."/>
            <person name="Goldberg J."/>
            <person name="Griggs A."/>
            <person name="Gujja S."/>
            <person name="Heiman D."/>
            <person name="Howarth C."/>
            <person name="Larson L."/>
            <person name="Lui A."/>
            <person name="MacDonald P.J.P."/>
            <person name="Montmayeur A."/>
            <person name="Murphy C."/>
            <person name="Neiman D."/>
            <person name="Pearson M."/>
            <person name="Priest M."/>
            <person name="Roberts A."/>
            <person name="Saif S."/>
            <person name="Shea T."/>
            <person name="Shenoy N."/>
            <person name="Sisk P."/>
            <person name="Stolte C."/>
            <person name="Sykes S."/>
            <person name="Wortman J."/>
            <person name="Nusbaum C."/>
            <person name="Birren B."/>
        </authorList>
    </citation>
    <scope>NUCLEOTIDE SEQUENCE [LARGE SCALE GENOMIC DNA]</scope>
    <source>
        <strain evidence="1 2">7_3_47FAA</strain>
    </source>
</reference>
<organism evidence="1 2">
    <name type="scientific">Bacillus smithii 7_3_47FAA</name>
    <dbReference type="NCBI Taxonomy" id="665952"/>
    <lineage>
        <taxon>Bacteria</taxon>
        <taxon>Bacillati</taxon>
        <taxon>Bacillota</taxon>
        <taxon>Bacilli</taxon>
        <taxon>Bacillales</taxon>
        <taxon>Bacillaceae</taxon>
        <taxon>Bacillus</taxon>
    </lineage>
</organism>